<keyword evidence="4" id="KW-1185">Reference proteome</keyword>
<evidence type="ECO:0000256" key="1">
    <source>
        <dbReference type="RuleBase" id="RU363044"/>
    </source>
</evidence>
<accession>A0A2G5EXF1</accession>
<keyword evidence="1" id="KW-0227">DNA damage</keyword>
<keyword evidence="1" id="KW-0547">Nucleotide-binding</keyword>
<comment type="catalytic activity">
    <reaction evidence="1">
        <text>ATP + H2O = ADP + phosphate + H(+)</text>
        <dbReference type="Rhea" id="RHEA:13065"/>
        <dbReference type="ChEBI" id="CHEBI:15377"/>
        <dbReference type="ChEBI" id="CHEBI:15378"/>
        <dbReference type="ChEBI" id="CHEBI:30616"/>
        <dbReference type="ChEBI" id="CHEBI:43474"/>
        <dbReference type="ChEBI" id="CHEBI:456216"/>
        <dbReference type="EC" id="5.6.2.3"/>
    </reaction>
</comment>
<gene>
    <name evidence="3" type="ORF">AQUCO_00300147v1</name>
</gene>
<dbReference type="GO" id="GO:0005524">
    <property type="term" value="F:ATP binding"/>
    <property type="evidence" value="ECO:0007669"/>
    <property type="project" value="UniProtKB-KW"/>
</dbReference>
<keyword evidence="1" id="KW-0378">Hydrolase</keyword>
<dbReference type="Pfam" id="PF05970">
    <property type="entry name" value="PIF1"/>
    <property type="match status" value="1"/>
</dbReference>
<sequence length="188" mass="21191">MSHCFAFECRDRSLQDITDIHLPFGGKVVVLGGDFREVLPIVQHGTVAQTIKYLLRVGDGLQPCILDDMIQLPHDMLIPWKGENPLSDLILAIFPSLQDNAFDRNYVIQRAIITTTNQHADIVNDKIICSFLDYVFSHGQLYVALSRGTTKAITKFLVNGGIFEGFPEIYARNVVYREILDSYISQST</sequence>
<dbReference type="OrthoDB" id="1731748at2759"/>
<dbReference type="PANTHER" id="PTHR10492:SF94">
    <property type="entry name" value="ATP-DEPENDENT DNA HELICASE"/>
    <property type="match status" value="1"/>
</dbReference>
<dbReference type="GO" id="GO:0006281">
    <property type="term" value="P:DNA repair"/>
    <property type="evidence" value="ECO:0007669"/>
    <property type="project" value="UniProtKB-KW"/>
</dbReference>
<dbReference type="PANTHER" id="PTHR10492">
    <property type="match status" value="1"/>
</dbReference>
<protein>
    <recommendedName>
        <fullName evidence="1">ATP-dependent DNA helicase</fullName>
        <ecNumber evidence="1">5.6.2.3</ecNumber>
    </recommendedName>
</protein>
<feature type="domain" description="DNA helicase Pif1-like DEAD-box helicase" evidence="2">
    <location>
        <begin position="1"/>
        <end position="55"/>
    </location>
</feature>
<name>A0A2G5EXF1_AQUCA</name>
<keyword evidence="1" id="KW-0347">Helicase</keyword>
<evidence type="ECO:0000313" key="4">
    <source>
        <dbReference type="Proteomes" id="UP000230069"/>
    </source>
</evidence>
<dbReference type="InParanoid" id="A0A2G5EXF1"/>
<proteinExistence type="inferred from homology"/>
<evidence type="ECO:0000259" key="2">
    <source>
        <dbReference type="Pfam" id="PF05970"/>
    </source>
</evidence>
<reference evidence="3 4" key="1">
    <citation type="submission" date="2017-09" db="EMBL/GenBank/DDBJ databases">
        <title>WGS assembly of Aquilegia coerulea Goldsmith.</title>
        <authorList>
            <person name="Hodges S."/>
            <person name="Kramer E."/>
            <person name="Nordborg M."/>
            <person name="Tomkins J."/>
            <person name="Borevitz J."/>
            <person name="Derieg N."/>
            <person name="Yan J."/>
            <person name="Mihaltcheva S."/>
            <person name="Hayes R.D."/>
            <person name="Rokhsar D."/>
        </authorList>
    </citation>
    <scope>NUCLEOTIDE SEQUENCE [LARGE SCALE GENOMIC DNA]</scope>
    <source>
        <strain evidence="4">cv. Goldsmith</strain>
    </source>
</reference>
<keyword evidence="1" id="KW-0233">DNA recombination</keyword>
<dbReference type="STRING" id="218851.A0A2G5EXF1"/>
<keyword evidence="1" id="KW-0067">ATP-binding</keyword>
<dbReference type="EC" id="5.6.2.3" evidence="1"/>
<dbReference type="InterPro" id="IPR010285">
    <property type="entry name" value="DNA_helicase_pif1-like_DEAD"/>
</dbReference>
<organism evidence="3 4">
    <name type="scientific">Aquilegia coerulea</name>
    <name type="common">Rocky mountain columbine</name>
    <dbReference type="NCBI Taxonomy" id="218851"/>
    <lineage>
        <taxon>Eukaryota</taxon>
        <taxon>Viridiplantae</taxon>
        <taxon>Streptophyta</taxon>
        <taxon>Embryophyta</taxon>
        <taxon>Tracheophyta</taxon>
        <taxon>Spermatophyta</taxon>
        <taxon>Magnoliopsida</taxon>
        <taxon>Ranunculales</taxon>
        <taxon>Ranunculaceae</taxon>
        <taxon>Thalictroideae</taxon>
        <taxon>Aquilegia</taxon>
    </lineage>
</organism>
<dbReference type="AlphaFoldDB" id="A0A2G5EXF1"/>
<keyword evidence="1" id="KW-0234">DNA repair</keyword>
<dbReference type="GO" id="GO:0043139">
    <property type="term" value="F:5'-3' DNA helicase activity"/>
    <property type="evidence" value="ECO:0007669"/>
    <property type="project" value="UniProtKB-EC"/>
</dbReference>
<comment type="similarity">
    <text evidence="1">Belongs to the helicase family.</text>
</comment>
<dbReference type="GO" id="GO:0016887">
    <property type="term" value="F:ATP hydrolysis activity"/>
    <property type="evidence" value="ECO:0007669"/>
    <property type="project" value="RHEA"/>
</dbReference>
<comment type="cofactor">
    <cofactor evidence="1">
        <name>Mg(2+)</name>
        <dbReference type="ChEBI" id="CHEBI:18420"/>
    </cofactor>
</comment>
<dbReference type="EMBL" id="KZ305020">
    <property type="protein sequence ID" value="PIA60438.1"/>
    <property type="molecule type" value="Genomic_DNA"/>
</dbReference>
<dbReference type="GO" id="GO:0000723">
    <property type="term" value="P:telomere maintenance"/>
    <property type="evidence" value="ECO:0007669"/>
    <property type="project" value="InterPro"/>
</dbReference>
<evidence type="ECO:0000313" key="3">
    <source>
        <dbReference type="EMBL" id="PIA60438.1"/>
    </source>
</evidence>
<dbReference type="GO" id="GO:0006310">
    <property type="term" value="P:DNA recombination"/>
    <property type="evidence" value="ECO:0007669"/>
    <property type="project" value="UniProtKB-KW"/>
</dbReference>
<dbReference type="Proteomes" id="UP000230069">
    <property type="component" value="Unassembled WGS sequence"/>
</dbReference>